<sequence>MPLSAQAGAMSASSELVVDPSRKRMQRTPKDYYMAVERYMKLCNMYYVCFHQHVGLGICYHFVKNHDKLGNRNAFVKHKLEWTSDTWLEDEKLQWSLSNEGRKLYCECINFLGFHPYKEIIFLSEWVDRGLAYHLKSSKVEELGNIYPKGYDR</sequence>
<dbReference type="PANTHER" id="PTHR34591">
    <property type="entry name" value="OS03G0653100 PROTEIN-RELATED"/>
    <property type="match status" value="1"/>
</dbReference>
<protein>
    <submittedName>
        <fullName evidence="1">Uncharacterized protein</fullName>
    </submittedName>
</protein>
<keyword evidence="2" id="KW-1185">Reference proteome</keyword>
<feature type="non-terminal residue" evidence="1">
    <location>
        <position position="1"/>
    </location>
</feature>
<accession>A0A5J9SUX6</accession>
<dbReference type="EMBL" id="RWGY01000288">
    <property type="protein sequence ID" value="TVU02717.1"/>
    <property type="molecule type" value="Genomic_DNA"/>
</dbReference>
<gene>
    <name evidence="1" type="ORF">EJB05_51787</name>
</gene>
<organism evidence="1 2">
    <name type="scientific">Eragrostis curvula</name>
    <name type="common">weeping love grass</name>
    <dbReference type="NCBI Taxonomy" id="38414"/>
    <lineage>
        <taxon>Eukaryota</taxon>
        <taxon>Viridiplantae</taxon>
        <taxon>Streptophyta</taxon>
        <taxon>Embryophyta</taxon>
        <taxon>Tracheophyta</taxon>
        <taxon>Spermatophyta</taxon>
        <taxon>Magnoliopsida</taxon>
        <taxon>Liliopsida</taxon>
        <taxon>Poales</taxon>
        <taxon>Poaceae</taxon>
        <taxon>PACMAD clade</taxon>
        <taxon>Chloridoideae</taxon>
        <taxon>Eragrostideae</taxon>
        <taxon>Eragrostidinae</taxon>
        <taxon>Eragrostis</taxon>
    </lineage>
</organism>
<evidence type="ECO:0000313" key="2">
    <source>
        <dbReference type="Proteomes" id="UP000324897"/>
    </source>
</evidence>
<comment type="caution">
    <text evidence="1">The sequence shown here is derived from an EMBL/GenBank/DDBJ whole genome shotgun (WGS) entry which is preliminary data.</text>
</comment>
<dbReference type="Proteomes" id="UP000324897">
    <property type="component" value="Unassembled WGS sequence"/>
</dbReference>
<dbReference type="OrthoDB" id="668684at2759"/>
<feature type="non-terminal residue" evidence="1">
    <location>
        <position position="153"/>
    </location>
</feature>
<reference evidence="1 2" key="1">
    <citation type="journal article" date="2019" name="Sci. Rep.">
        <title>A high-quality genome of Eragrostis curvula grass provides insights into Poaceae evolution and supports new strategies to enhance forage quality.</title>
        <authorList>
            <person name="Carballo J."/>
            <person name="Santos B.A.C.M."/>
            <person name="Zappacosta D."/>
            <person name="Garbus I."/>
            <person name="Selva J.P."/>
            <person name="Gallo C.A."/>
            <person name="Diaz A."/>
            <person name="Albertini E."/>
            <person name="Caccamo M."/>
            <person name="Echenique V."/>
        </authorList>
    </citation>
    <scope>NUCLEOTIDE SEQUENCE [LARGE SCALE GENOMIC DNA]</scope>
    <source>
        <strain evidence="2">cv. Victoria</strain>
        <tissue evidence="1">Leaf</tissue>
    </source>
</reference>
<proteinExistence type="predicted"/>
<dbReference type="AlphaFoldDB" id="A0A5J9SUX6"/>
<evidence type="ECO:0000313" key="1">
    <source>
        <dbReference type="EMBL" id="TVU02717.1"/>
    </source>
</evidence>
<name>A0A5J9SUX6_9POAL</name>
<dbReference type="Gramene" id="TVU02717">
    <property type="protein sequence ID" value="TVU02717"/>
    <property type="gene ID" value="EJB05_51787"/>
</dbReference>